<name>A0A1H8UT18_9EURY</name>
<protein>
    <recommendedName>
        <fullName evidence="3">McrBC 5-methylcytosine restriction system component</fullName>
    </recommendedName>
</protein>
<organism evidence="1 2">
    <name type="scientific">Halorientalis persicus</name>
    <dbReference type="NCBI Taxonomy" id="1367881"/>
    <lineage>
        <taxon>Archaea</taxon>
        <taxon>Methanobacteriati</taxon>
        <taxon>Methanobacteriota</taxon>
        <taxon>Stenosarchaea group</taxon>
        <taxon>Halobacteria</taxon>
        <taxon>Halobacteriales</taxon>
        <taxon>Haloarculaceae</taxon>
        <taxon>Halorientalis</taxon>
    </lineage>
</organism>
<gene>
    <name evidence="1" type="ORF">SAMN05216388_103010</name>
</gene>
<evidence type="ECO:0008006" key="3">
    <source>
        <dbReference type="Google" id="ProtNLM"/>
    </source>
</evidence>
<dbReference type="AlphaFoldDB" id="A0A1H8UT18"/>
<dbReference type="RefSeq" id="WP_092663653.1">
    <property type="nucleotide sequence ID" value="NZ_FOCX01000030.1"/>
</dbReference>
<dbReference type="EMBL" id="FOCX01000030">
    <property type="protein sequence ID" value="SEP06127.1"/>
    <property type="molecule type" value="Genomic_DNA"/>
</dbReference>
<evidence type="ECO:0000313" key="1">
    <source>
        <dbReference type="EMBL" id="SEP06127.1"/>
    </source>
</evidence>
<sequence length="599" mass="67567">MSNAVRYDYGTSLCSVQENRKLIIEDCDPDTINNELRAANFVREGSKFVKKRPRLRTRSGRNSESDALQVLSVRLVDDTLHVEPSDVVGIVRLVPGMSVQVEPKVDWEHVIQMLLTVYDIDRTQSHYGVPLDELVSSGVESARIIAILAINYVHGVRTIRREGFIRDLNIRRRDGFEGLGSIDVEQTLMNHATGNPAPTWIETQVEYANPVNSAVHMAGKLLLRLLQQDQNGHQHPRQDVLLSMVHQEVERMEELGIQSSQKEIGGYRRLSLRDLPRQRHYYRRAFHTSQSILSSTLLGQAGGGPEELLVDYALSMNKLFQDYSNRVLNRKVESLRQIDYLDQLSEVKCKPEPPIYPFAGNSEARHQPDHLLTDGDQTLAVLDSKYYQAGKNPANESASRSRMFAYAYLTETDRMAFLCPQYRNVRLPVQHTGAEIEVVSPDGDFTCEDYEEVIRKYILETLAITYPELHVFEATADAHLSLSGVSEDALSEVHDTNGPFSISNPATFADRVIAAIAFASYGPNKPELENQGQWTKSRIKEACTKSDEEDHPKYPQHETTCIPIYDPDGNDDHGTVTLHFLRSDQEGTSVSTEGPFPLM</sequence>
<keyword evidence="2" id="KW-1185">Reference proteome</keyword>
<proteinExistence type="predicted"/>
<reference evidence="2" key="1">
    <citation type="submission" date="2016-10" db="EMBL/GenBank/DDBJ databases">
        <authorList>
            <person name="Varghese N."/>
            <person name="Submissions S."/>
        </authorList>
    </citation>
    <scope>NUCLEOTIDE SEQUENCE [LARGE SCALE GENOMIC DNA]</scope>
    <source>
        <strain evidence="2">IBRC-M 10043</strain>
    </source>
</reference>
<dbReference type="Proteomes" id="UP000198775">
    <property type="component" value="Unassembled WGS sequence"/>
</dbReference>
<accession>A0A1H8UT18</accession>
<evidence type="ECO:0000313" key="2">
    <source>
        <dbReference type="Proteomes" id="UP000198775"/>
    </source>
</evidence>
<dbReference type="OrthoDB" id="255436at2157"/>